<dbReference type="GO" id="GO:0008422">
    <property type="term" value="F:beta-glucosidase activity"/>
    <property type="evidence" value="ECO:0007669"/>
    <property type="project" value="UniProtKB-EC"/>
</dbReference>
<dbReference type="Proteomes" id="UP000075420">
    <property type="component" value="Unassembled WGS sequence"/>
</dbReference>
<dbReference type="Gene3D" id="3.20.20.80">
    <property type="entry name" value="Glycosidases"/>
    <property type="match status" value="1"/>
</dbReference>
<evidence type="ECO:0000256" key="12">
    <source>
        <dbReference type="RuleBase" id="RU361175"/>
    </source>
</evidence>
<evidence type="ECO:0000313" key="13">
    <source>
        <dbReference type="EMBL" id="KYF56086.1"/>
    </source>
</evidence>
<sequence>MPSLKFPDKFVWGVATSSYQIEGATSEDGRSESIWDRFAKTPGQITDGTNGDIACDHYHRWRDDIALMKSLGMMAYRFSIAWPRILPNGRGAVNQKGLDFYSRLVDGLLEAGIEPYATLFHWDLPQVLQDEVGGWQHRSTADAFVEFTDVITRKLGDRVKKWVTHNEPWCTAFLSYEKGIHAPGMRDFSKALTVSHHLLLSHGLAVPVVRGNSPGAEVGITLNSNYAMPASPSAADYDAARHYDGYFTRWFLDPLYGRHYPADMIADYIKLGYLPPEGLTVCKPGDLDIIATQCDFLGLNYYSRAVLRSTKVPEEQNLPRTEHVAPVSEQTEMNWEVYPEGLRRLLVRLHVEYGVPKIYVTENGAAYSEGPDKDGRIRDERRLKFLRDHFIAARRAMDAGAPLAGYFVWSLMDNYEWDRGYSQRFGIVWVDYETQQRTPKDSALWYKGVIAANAVDDGTSQAT</sequence>
<feature type="binding site" evidence="10">
    <location>
        <position position="302"/>
    </location>
    <ligand>
        <name>substrate</name>
    </ligand>
</feature>
<evidence type="ECO:0000256" key="6">
    <source>
        <dbReference type="ARBA" id="ARBA00023277"/>
    </source>
</evidence>
<evidence type="ECO:0000256" key="10">
    <source>
        <dbReference type="PIRSR" id="PIRSR617736-2"/>
    </source>
</evidence>
<dbReference type="NCBIfam" id="TIGR03356">
    <property type="entry name" value="BGL"/>
    <property type="match status" value="1"/>
</dbReference>
<comment type="catalytic activity">
    <reaction evidence="1 12">
        <text>Hydrolysis of terminal, non-reducing beta-D-glucosyl residues with release of beta-D-glucose.</text>
        <dbReference type="EC" id="3.2.1.21"/>
    </reaction>
</comment>
<dbReference type="PROSITE" id="PS00572">
    <property type="entry name" value="GLYCOSYL_HYDROL_F1_1"/>
    <property type="match status" value="1"/>
</dbReference>
<dbReference type="AlphaFoldDB" id="A0A150PKG2"/>
<keyword evidence="6" id="KW-0119">Carbohydrate metabolism</keyword>
<keyword evidence="4 12" id="KW-0378">Hydrolase</keyword>
<evidence type="ECO:0000256" key="9">
    <source>
        <dbReference type="PIRSR" id="PIRSR617736-1"/>
    </source>
</evidence>
<dbReference type="PROSITE" id="PS00653">
    <property type="entry name" value="GLYCOSYL_HYDROL_F1_2"/>
    <property type="match status" value="1"/>
</dbReference>
<feature type="active site" description="Proton donor" evidence="9">
    <location>
        <position position="167"/>
    </location>
</feature>
<protein>
    <recommendedName>
        <fullName evidence="3 12">Beta-glucosidase</fullName>
        <ecNumber evidence="3 12">3.2.1.21</ecNumber>
    </recommendedName>
</protein>
<comment type="caution">
    <text evidence="13">The sequence shown here is derived from an EMBL/GenBank/DDBJ whole genome shotgun (WGS) entry which is preliminary data.</text>
</comment>
<feature type="binding site" evidence="10">
    <location>
        <position position="121"/>
    </location>
    <ligand>
        <name>substrate</name>
    </ligand>
</feature>
<dbReference type="EMBL" id="JELY01001353">
    <property type="protein sequence ID" value="KYF56086.1"/>
    <property type="molecule type" value="Genomic_DNA"/>
</dbReference>
<dbReference type="InterPro" id="IPR033132">
    <property type="entry name" value="GH_1_N_CS"/>
</dbReference>
<keyword evidence="5" id="KW-0136">Cellulose degradation</keyword>
<dbReference type="EC" id="3.2.1.21" evidence="3 12"/>
<feature type="binding site" evidence="10">
    <location>
        <position position="166"/>
    </location>
    <ligand>
        <name>substrate</name>
    </ligand>
</feature>
<evidence type="ECO:0000256" key="2">
    <source>
        <dbReference type="ARBA" id="ARBA00010838"/>
    </source>
</evidence>
<dbReference type="InterPro" id="IPR017736">
    <property type="entry name" value="Glyco_hydro_1_beta-glucosidase"/>
</dbReference>
<keyword evidence="8" id="KW-0624">Polysaccharide degradation</keyword>
<keyword evidence="7 12" id="KW-0326">Glycosidase</keyword>
<dbReference type="PANTHER" id="PTHR10353:SF36">
    <property type="entry name" value="LP05116P"/>
    <property type="match status" value="1"/>
</dbReference>
<accession>A0A150PKG2</accession>
<dbReference type="PANTHER" id="PTHR10353">
    <property type="entry name" value="GLYCOSYL HYDROLASE"/>
    <property type="match status" value="1"/>
</dbReference>
<feature type="binding site" evidence="10">
    <location>
        <begin position="416"/>
        <end position="417"/>
    </location>
    <ligand>
        <name>substrate</name>
    </ligand>
</feature>
<dbReference type="Pfam" id="PF00232">
    <property type="entry name" value="Glyco_hydro_1"/>
    <property type="match status" value="1"/>
</dbReference>
<evidence type="ECO:0000256" key="11">
    <source>
        <dbReference type="PROSITE-ProRule" id="PRU10055"/>
    </source>
</evidence>
<feature type="binding site" evidence="10">
    <location>
        <position position="409"/>
    </location>
    <ligand>
        <name>substrate</name>
    </ligand>
</feature>
<dbReference type="InterPro" id="IPR001360">
    <property type="entry name" value="Glyco_hydro_1"/>
</dbReference>
<feature type="binding site" evidence="10">
    <location>
        <position position="20"/>
    </location>
    <ligand>
        <name>substrate</name>
    </ligand>
</feature>
<feature type="active site" description="Nucleophile" evidence="9 11">
    <location>
        <position position="362"/>
    </location>
</feature>
<dbReference type="FunFam" id="3.20.20.80:FF:000004">
    <property type="entry name" value="Beta-glucosidase 6-phospho-beta-glucosidase"/>
    <property type="match status" value="1"/>
</dbReference>
<evidence type="ECO:0000256" key="8">
    <source>
        <dbReference type="ARBA" id="ARBA00023326"/>
    </source>
</evidence>
<dbReference type="InterPro" id="IPR018120">
    <property type="entry name" value="Glyco_hydro_1_AS"/>
</dbReference>
<evidence type="ECO:0000256" key="7">
    <source>
        <dbReference type="ARBA" id="ARBA00023295"/>
    </source>
</evidence>
<dbReference type="PRINTS" id="PR00131">
    <property type="entry name" value="GLHYDRLASE1"/>
</dbReference>
<proteinExistence type="inferred from homology"/>
<evidence type="ECO:0000256" key="1">
    <source>
        <dbReference type="ARBA" id="ARBA00000448"/>
    </source>
</evidence>
<evidence type="ECO:0000256" key="5">
    <source>
        <dbReference type="ARBA" id="ARBA00023001"/>
    </source>
</evidence>
<dbReference type="GO" id="GO:0030245">
    <property type="term" value="P:cellulose catabolic process"/>
    <property type="evidence" value="ECO:0007669"/>
    <property type="project" value="UniProtKB-KW"/>
</dbReference>
<dbReference type="GO" id="GO:0005829">
    <property type="term" value="C:cytosol"/>
    <property type="evidence" value="ECO:0007669"/>
    <property type="project" value="TreeGrafter"/>
</dbReference>
<gene>
    <name evidence="13" type="ORF">BE08_30980</name>
</gene>
<dbReference type="InterPro" id="IPR017853">
    <property type="entry name" value="GH"/>
</dbReference>
<evidence type="ECO:0000313" key="14">
    <source>
        <dbReference type="Proteomes" id="UP000075420"/>
    </source>
</evidence>
<organism evidence="13 14">
    <name type="scientific">Sorangium cellulosum</name>
    <name type="common">Polyangium cellulosum</name>
    <dbReference type="NCBI Taxonomy" id="56"/>
    <lineage>
        <taxon>Bacteria</taxon>
        <taxon>Pseudomonadati</taxon>
        <taxon>Myxococcota</taxon>
        <taxon>Polyangia</taxon>
        <taxon>Polyangiales</taxon>
        <taxon>Polyangiaceae</taxon>
        <taxon>Sorangium</taxon>
    </lineage>
</organism>
<evidence type="ECO:0000256" key="4">
    <source>
        <dbReference type="ARBA" id="ARBA00022801"/>
    </source>
</evidence>
<reference evidence="13 14" key="1">
    <citation type="submission" date="2014-02" db="EMBL/GenBank/DDBJ databases">
        <title>The small core and large imbalanced accessory genome model reveals a collaborative survival strategy of Sorangium cellulosum strains in nature.</title>
        <authorList>
            <person name="Han K."/>
            <person name="Peng R."/>
            <person name="Blom J."/>
            <person name="Li Y.-Z."/>
        </authorList>
    </citation>
    <scope>NUCLEOTIDE SEQUENCE [LARGE SCALE GENOMIC DNA]</scope>
    <source>
        <strain evidence="13 14">So0157-25</strain>
    </source>
</reference>
<evidence type="ECO:0000256" key="3">
    <source>
        <dbReference type="ARBA" id="ARBA00012744"/>
    </source>
</evidence>
<name>A0A150PKG2_SORCE</name>
<comment type="similarity">
    <text evidence="2 12">Belongs to the glycosyl hydrolase 1 family.</text>
</comment>
<dbReference type="SUPFAM" id="SSF51445">
    <property type="entry name" value="(Trans)glycosidases"/>
    <property type="match status" value="1"/>
</dbReference>